<proteinExistence type="predicted"/>
<organism evidence="1 2">
    <name type="scientific">Cryptolaemus montrouzieri</name>
    <dbReference type="NCBI Taxonomy" id="559131"/>
    <lineage>
        <taxon>Eukaryota</taxon>
        <taxon>Metazoa</taxon>
        <taxon>Ecdysozoa</taxon>
        <taxon>Arthropoda</taxon>
        <taxon>Hexapoda</taxon>
        <taxon>Insecta</taxon>
        <taxon>Pterygota</taxon>
        <taxon>Neoptera</taxon>
        <taxon>Endopterygota</taxon>
        <taxon>Coleoptera</taxon>
        <taxon>Polyphaga</taxon>
        <taxon>Cucujiformia</taxon>
        <taxon>Coccinelloidea</taxon>
        <taxon>Coccinellidae</taxon>
        <taxon>Scymninae</taxon>
        <taxon>Scymnini</taxon>
        <taxon>Cryptolaemus</taxon>
    </lineage>
</organism>
<name>A0ABD2P8V2_9CUCU</name>
<evidence type="ECO:0000313" key="1">
    <source>
        <dbReference type="EMBL" id="KAL3287437.1"/>
    </source>
</evidence>
<protein>
    <recommendedName>
        <fullName evidence="3">Transposase</fullName>
    </recommendedName>
</protein>
<sequence length="130" mass="14935">MHSCITNLHNEHMYSVKNPHHQNQFKINAWISVIDNFIIGPVVIPDPLNGEAYLNFLQETLPDLLDDIPLILRAEMFMHDGAPPHFTLAVREFLHAQKRIVGSERELMLLQVGQHDIDTVRLLSLGCFQM</sequence>
<dbReference type="Proteomes" id="UP001516400">
    <property type="component" value="Unassembled WGS sequence"/>
</dbReference>
<dbReference type="InterPro" id="IPR036397">
    <property type="entry name" value="RNaseH_sf"/>
</dbReference>
<dbReference type="Gene3D" id="3.30.420.10">
    <property type="entry name" value="Ribonuclease H-like superfamily/Ribonuclease H"/>
    <property type="match status" value="1"/>
</dbReference>
<reference evidence="1 2" key="1">
    <citation type="journal article" date="2021" name="BMC Biol.">
        <title>Horizontally acquired antibacterial genes associated with adaptive radiation of ladybird beetles.</title>
        <authorList>
            <person name="Li H.S."/>
            <person name="Tang X.F."/>
            <person name="Huang Y.H."/>
            <person name="Xu Z.Y."/>
            <person name="Chen M.L."/>
            <person name="Du X.Y."/>
            <person name="Qiu B.Y."/>
            <person name="Chen P.T."/>
            <person name="Zhang W."/>
            <person name="Slipinski A."/>
            <person name="Escalona H.E."/>
            <person name="Waterhouse R.M."/>
            <person name="Zwick A."/>
            <person name="Pang H."/>
        </authorList>
    </citation>
    <scope>NUCLEOTIDE SEQUENCE [LARGE SCALE GENOMIC DNA]</scope>
    <source>
        <strain evidence="1">SYSU2018</strain>
    </source>
</reference>
<gene>
    <name evidence="1" type="ORF">HHI36_001908</name>
</gene>
<dbReference type="AlphaFoldDB" id="A0ABD2P8V2"/>
<dbReference type="EMBL" id="JABFTP020000185">
    <property type="protein sequence ID" value="KAL3287437.1"/>
    <property type="molecule type" value="Genomic_DNA"/>
</dbReference>
<evidence type="ECO:0000313" key="2">
    <source>
        <dbReference type="Proteomes" id="UP001516400"/>
    </source>
</evidence>
<keyword evidence="2" id="KW-1185">Reference proteome</keyword>
<evidence type="ECO:0008006" key="3">
    <source>
        <dbReference type="Google" id="ProtNLM"/>
    </source>
</evidence>
<dbReference type="PANTHER" id="PTHR47326:SF1">
    <property type="entry name" value="HTH PSQ-TYPE DOMAIN-CONTAINING PROTEIN"/>
    <property type="match status" value="1"/>
</dbReference>
<dbReference type="PANTHER" id="PTHR47326">
    <property type="entry name" value="TRANSPOSABLE ELEMENT TC3 TRANSPOSASE-LIKE PROTEIN"/>
    <property type="match status" value="1"/>
</dbReference>
<comment type="caution">
    <text evidence="1">The sequence shown here is derived from an EMBL/GenBank/DDBJ whole genome shotgun (WGS) entry which is preliminary data.</text>
</comment>
<accession>A0ABD2P8V2</accession>